<sequence length="40" mass="4053">VCILPGIRATTRLGTSSLVLSCGCESGGECLSRLGDWAIG</sequence>
<reference evidence="1 2" key="1">
    <citation type="journal article" date="2019" name="PLoS ONE">
        <title>Comparative genome analysis indicates high evolutionary potential of pathogenicity genes in Colletotrichum tanaceti.</title>
        <authorList>
            <person name="Lelwala R.V."/>
            <person name="Korhonen P.K."/>
            <person name="Young N.D."/>
            <person name="Scott J.B."/>
            <person name="Ades P.A."/>
            <person name="Gasser R.B."/>
            <person name="Taylor P.W.J."/>
        </authorList>
    </citation>
    <scope>NUCLEOTIDE SEQUENCE [LARGE SCALE GENOMIC DNA]</scope>
    <source>
        <strain evidence="1">BRIP57314</strain>
    </source>
</reference>
<feature type="non-terminal residue" evidence="1">
    <location>
        <position position="1"/>
    </location>
</feature>
<accession>A0A4U6WY84</accession>
<protein>
    <submittedName>
        <fullName evidence="1">Uncharacterized protein</fullName>
    </submittedName>
</protein>
<proteinExistence type="predicted"/>
<dbReference type="AlphaFoldDB" id="A0A4U6WY84"/>
<keyword evidence="2" id="KW-1185">Reference proteome</keyword>
<evidence type="ECO:0000313" key="2">
    <source>
        <dbReference type="Proteomes" id="UP000310108"/>
    </source>
</evidence>
<evidence type="ECO:0000313" key="1">
    <source>
        <dbReference type="EMBL" id="TKW48182.1"/>
    </source>
</evidence>
<dbReference type="Proteomes" id="UP000310108">
    <property type="component" value="Unassembled WGS sequence"/>
</dbReference>
<comment type="caution">
    <text evidence="1">The sequence shown here is derived from an EMBL/GenBank/DDBJ whole genome shotgun (WGS) entry which is preliminary data.</text>
</comment>
<dbReference type="EMBL" id="PJEX01001549">
    <property type="protein sequence ID" value="TKW48182.1"/>
    <property type="molecule type" value="Genomic_DNA"/>
</dbReference>
<gene>
    <name evidence="1" type="ORF">CTA1_6398</name>
</gene>
<organism evidence="1 2">
    <name type="scientific">Colletotrichum tanaceti</name>
    <dbReference type="NCBI Taxonomy" id="1306861"/>
    <lineage>
        <taxon>Eukaryota</taxon>
        <taxon>Fungi</taxon>
        <taxon>Dikarya</taxon>
        <taxon>Ascomycota</taxon>
        <taxon>Pezizomycotina</taxon>
        <taxon>Sordariomycetes</taxon>
        <taxon>Hypocreomycetidae</taxon>
        <taxon>Glomerellales</taxon>
        <taxon>Glomerellaceae</taxon>
        <taxon>Colletotrichum</taxon>
        <taxon>Colletotrichum destructivum species complex</taxon>
    </lineage>
</organism>
<name>A0A4U6WY84_9PEZI</name>